<dbReference type="AlphaFoldDB" id="A0A098BS18"/>
<dbReference type="GeneID" id="66834462"/>
<sequence length="222" mass="24296">MRRFDFPVDLPHAKAVNQTVAEVRRLRVSAIVLAVLFTVAAVWLIAVGRAWSFVVAAVVVVAALTSAWVAVWAPRKVGTIQDLYRDSPLVPAVVSEIRPRGMTLLALVDIAKPQTDGHRYALVARDVTAVPGHRVRVGERVPSVAVLSDRTTRNTSGVWQMVSPMPIAWGTRDASVLREAAAAIDETEWKVLEGKLSRSDEVAASEERRLVLDPKDLPADLR</sequence>
<dbReference type="Proteomes" id="UP000042997">
    <property type="component" value="Unassembled WGS sequence"/>
</dbReference>
<keyword evidence="1" id="KW-0472">Membrane</keyword>
<dbReference type="eggNOG" id="ENOG5032V6C">
    <property type="taxonomic scope" value="Bacteria"/>
</dbReference>
<dbReference type="InterPro" id="IPR023124">
    <property type="entry name" value="DUF3239_dom_sf"/>
</dbReference>
<evidence type="ECO:0000313" key="2">
    <source>
        <dbReference type="EMBL" id="CDZ90990.1"/>
    </source>
</evidence>
<accession>A0A098BS18</accession>
<dbReference type="Gene3D" id="2.40.410.10">
    <property type="entry name" value="putative membrane protein from Corynebacterium diphtheriae superfamily"/>
    <property type="match status" value="1"/>
</dbReference>
<feature type="transmembrane region" description="Helical" evidence="1">
    <location>
        <begin position="51"/>
        <end position="73"/>
    </location>
</feature>
<dbReference type="EMBL" id="CCSD01000091">
    <property type="protein sequence ID" value="CDZ90990.1"/>
    <property type="molecule type" value="Genomic_DNA"/>
</dbReference>
<protein>
    <submittedName>
        <fullName evidence="2">Integral membrane protein</fullName>
    </submittedName>
</protein>
<evidence type="ECO:0000313" key="3">
    <source>
        <dbReference type="Proteomes" id="UP000042997"/>
    </source>
</evidence>
<gene>
    <name evidence="2" type="ORF">RHRU231_770111</name>
</gene>
<dbReference type="InterPro" id="IPR021632">
    <property type="entry name" value="DUF3239"/>
</dbReference>
<evidence type="ECO:0000256" key="1">
    <source>
        <dbReference type="SAM" id="Phobius"/>
    </source>
</evidence>
<name>A0A098BS18_9NOCA</name>
<dbReference type="Pfam" id="PF11580">
    <property type="entry name" value="DUF3239"/>
    <property type="match status" value="1"/>
</dbReference>
<proteinExistence type="predicted"/>
<reference evidence="2 3" key="1">
    <citation type="journal article" date="2014" name="Genome Announc.">
        <title>Draft Genome Sequence of Propane- and Butane-Oxidizing Actinobacterium Rhodococcus ruber IEGM 231.</title>
        <authorList>
            <person name="Ivshina I.B."/>
            <person name="Kuyukina M.S."/>
            <person name="Krivoruchko A.V."/>
            <person name="Barbe V."/>
            <person name="Fischer C."/>
        </authorList>
    </citation>
    <scope>NUCLEOTIDE SEQUENCE [LARGE SCALE GENOMIC DNA]</scope>
</reference>
<dbReference type="RefSeq" id="WP_026138092.1">
    <property type="nucleotide sequence ID" value="NZ_CP023714.1"/>
</dbReference>
<keyword evidence="1" id="KW-1133">Transmembrane helix</keyword>
<keyword evidence="1" id="KW-0812">Transmembrane</keyword>
<feature type="transmembrane region" description="Helical" evidence="1">
    <location>
        <begin position="26"/>
        <end position="45"/>
    </location>
</feature>
<organism evidence="2 3">
    <name type="scientific">Rhodococcus ruber</name>
    <dbReference type="NCBI Taxonomy" id="1830"/>
    <lineage>
        <taxon>Bacteria</taxon>
        <taxon>Bacillati</taxon>
        <taxon>Actinomycetota</taxon>
        <taxon>Actinomycetes</taxon>
        <taxon>Mycobacteriales</taxon>
        <taxon>Nocardiaceae</taxon>
        <taxon>Rhodococcus</taxon>
    </lineage>
</organism>